<dbReference type="InterPro" id="IPR012340">
    <property type="entry name" value="NA-bd_OB-fold"/>
</dbReference>
<feature type="region of interest" description="Disordered" evidence="1">
    <location>
        <begin position="308"/>
        <end position="401"/>
    </location>
</feature>
<keyword evidence="4" id="KW-1185">Reference proteome</keyword>
<evidence type="ECO:0000313" key="3">
    <source>
        <dbReference type="EMBL" id="KAF7839222.1"/>
    </source>
</evidence>
<feature type="compositionally biased region" description="Polar residues" evidence="1">
    <location>
        <begin position="372"/>
        <end position="383"/>
    </location>
</feature>
<dbReference type="SUPFAM" id="SSF50249">
    <property type="entry name" value="Nucleic acid-binding proteins"/>
    <property type="match status" value="2"/>
</dbReference>
<dbReference type="OrthoDB" id="1607513at2759"/>
<dbReference type="Pfam" id="PF14372">
    <property type="entry name" value="hAT-like_RNase-H"/>
    <property type="match status" value="1"/>
</dbReference>
<dbReference type="PANTHER" id="PTHR23272:SF179">
    <property type="entry name" value="ZINC FINGER BED DOMAIN-CONTAINING PROTEIN RICESLEEPER 2-LIKE ISOFORM X1"/>
    <property type="match status" value="1"/>
</dbReference>
<dbReference type="GO" id="GO:0003677">
    <property type="term" value="F:DNA binding"/>
    <property type="evidence" value="ECO:0007669"/>
    <property type="project" value="InterPro"/>
</dbReference>
<protein>
    <submittedName>
        <fullName evidence="3">Zinc finger BED domain-containing protein RICESLEEPER 2-like</fullName>
    </submittedName>
</protein>
<organism evidence="3 4">
    <name type="scientific">Senna tora</name>
    <dbReference type="NCBI Taxonomy" id="362788"/>
    <lineage>
        <taxon>Eukaryota</taxon>
        <taxon>Viridiplantae</taxon>
        <taxon>Streptophyta</taxon>
        <taxon>Embryophyta</taxon>
        <taxon>Tracheophyta</taxon>
        <taxon>Spermatophyta</taxon>
        <taxon>Magnoliopsida</taxon>
        <taxon>eudicotyledons</taxon>
        <taxon>Gunneridae</taxon>
        <taxon>Pentapetalae</taxon>
        <taxon>rosids</taxon>
        <taxon>fabids</taxon>
        <taxon>Fabales</taxon>
        <taxon>Fabaceae</taxon>
        <taxon>Caesalpinioideae</taxon>
        <taxon>Cassia clade</taxon>
        <taxon>Senna</taxon>
    </lineage>
</organism>
<dbReference type="EMBL" id="JAAIUW010000003">
    <property type="protein sequence ID" value="KAF7839222.1"/>
    <property type="molecule type" value="Genomic_DNA"/>
</dbReference>
<name>A0A835CHH6_9FABA</name>
<dbReference type="InterPro" id="IPR012337">
    <property type="entry name" value="RNaseH-like_sf"/>
</dbReference>
<sequence length="614" mass="69031">MAWEERGSCLNIFSTTNRDRISETFTNYEAKQLFRMMWSAAPYPKTSAHNSIEMVLSDLEYIKKHSEGAIVVAIQFCKIKEYNGSKTLSNSMYASRMFINADIDEIREFHNGLQPHELNSPVKPNRVNSAITASPLESAFAGWSLSKTQDLFHAGDVSTVHVILASVLSINSDRGWYKIEMTVLDDDGTTNIIVFDRDAFDFLGISAMDLRKEHFQNVDDTQQLPERFDSFHGKKFFFKVAVKGSTWNGPPSITVQKMTNDPALIEKFKMLAMDKNIDLSSVDDGLIMPVQPKSTLLNTMDARRLSFDESYPSTSSGNSKSSKRASTVLDHVPTGSNDGDSVADVSQAQNPSRNCIASNGLHSPGAPGGATQRLQQMEGSQSLENKEEAGSSSPLATPKREQTFREAVRQLKISSTKKLILDVKTRGNSTYLMLNVALIYKDAFNQLKARESLYTFAPTENDWELAKEICGRLGLFSRVTEMFSGTQYPTTNLFFPLMCEIRLSLQNRLSSSIGTISNMASKMMTKFEKYWSTVHGVMGVAIVLDPRYKLKLVEYFFPHFYGNSSEMEMEKIKRLCYSLFYEYEAKSAKDETLREKSDELEPQNDDVGDILKGL</sequence>
<dbReference type="AlphaFoldDB" id="A0A835CHH6"/>
<feature type="domain" description="hAT-like transposase RNase-H fold" evidence="2">
    <location>
        <begin position="484"/>
        <end position="583"/>
    </location>
</feature>
<gene>
    <name evidence="3" type="ORF">G2W53_007704</name>
</gene>
<feature type="region of interest" description="Disordered" evidence="1">
    <location>
        <begin position="589"/>
        <end position="614"/>
    </location>
</feature>
<dbReference type="PANTHER" id="PTHR23272">
    <property type="entry name" value="BED FINGER-RELATED"/>
    <property type="match status" value="1"/>
</dbReference>
<reference evidence="3" key="1">
    <citation type="submission" date="2020-09" db="EMBL/GenBank/DDBJ databases">
        <title>Genome-Enabled Discovery of Anthraquinone Biosynthesis in Senna tora.</title>
        <authorList>
            <person name="Kang S.-H."/>
            <person name="Pandey R.P."/>
            <person name="Lee C.-M."/>
            <person name="Sim J.-S."/>
            <person name="Jeong J.-T."/>
            <person name="Choi B.-S."/>
            <person name="Jung M."/>
            <person name="Ginzburg D."/>
            <person name="Zhao K."/>
            <person name="Won S.Y."/>
            <person name="Oh T.-J."/>
            <person name="Yu Y."/>
            <person name="Kim N.-H."/>
            <person name="Lee O.R."/>
            <person name="Lee T.-H."/>
            <person name="Bashyal P."/>
            <person name="Kim T.-S."/>
            <person name="Lee W.-H."/>
            <person name="Kawkins C."/>
            <person name="Kim C.-K."/>
            <person name="Kim J.S."/>
            <person name="Ahn B.O."/>
            <person name="Rhee S.Y."/>
            <person name="Sohng J.K."/>
        </authorList>
    </citation>
    <scope>NUCLEOTIDE SEQUENCE</scope>
    <source>
        <tissue evidence="3">Leaf</tissue>
    </source>
</reference>
<comment type="caution">
    <text evidence="3">The sequence shown here is derived from an EMBL/GenBank/DDBJ whole genome shotgun (WGS) entry which is preliminary data.</text>
</comment>
<feature type="compositionally biased region" description="Polar residues" evidence="1">
    <location>
        <begin position="334"/>
        <end position="361"/>
    </location>
</feature>
<dbReference type="SUPFAM" id="SSF53098">
    <property type="entry name" value="Ribonuclease H-like"/>
    <property type="match status" value="1"/>
</dbReference>
<evidence type="ECO:0000313" key="4">
    <source>
        <dbReference type="Proteomes" id="UP000634136"/>
    </source>
</evidence>
<feature type="compositionally biased region" description="Low complexity" evidence="1">
    <location>
        <begin position="310"/>
        <end position="326"/>
    </location>
</feature>
<accession>A0A835CHH6</accession>
<evidence type="ECO:0000256" key="1">
    <source>
        <dbReference type="SAM" id="MobiDB-lite"/>
    </source>
</evidence>
<dbReference type="Gene3D" id="2.40.50.140">
    <property type="entry name" value="Nucleic acid-binding proteins"/>
    <property type="match status" value="2"/>
</dbReference>
<proteinExistence type="predicted"/>
<feature type="compositionally biased region" description="Basic and acidic residues" evidence="1">
    <location>
        <begin position="589"/>
        <end position="599"/>
    </location>
</feature>
<dbReference type="CDD" id="cd04481">
    <property type="entry name" value="RPA1_DBD_B_like"/>
    <property type="match status" value="1"/>
</dbReference>
<dbReference type="InterPro" id="IPR025525">
    <property type="entry name" value="hAT-like_transposase_RNase-H"/>
</dbReference>
<evidence type="ECO:0000259" key="2">
    <source>
        <dbReference type="Pfam" id="PF14372"/>
    </source>
</evidence>
<dbReference type="Proteomes" id="UP000634136">
    <property type="component" value="Unassembled WGS sequence"/>
</dbReference>